<feature type="transmembrane region" description="Helical" evidence="2">
    <location>
        <begin position="6"/>
        <end position="26"/>
    </location>
</feature>
<feature type="region of interest" description="Disordered" evidence="1">
    <location>
        <begin position="86"/>
        <end position="113"/>
    </location>
</feature>
<feature type="transmembrane region" description="Helical" evidence="2">
    <location>
        <begin position="33"/>
        <end position="50"/>
    </location>
</feature>
<keyword evidence="2" id="KW-1133">Transmembrane helix</keyword>
<organism evidence="3 4">
    <name type="scientific">Rhodoplanes azumiensis</name>
    <dbReference type="NCBI Taxonomy" id="1897628"/>
    <lineage>
        <taxon>Bacteria</taxon>
        <taxon>Pseudomonadati</taxon>
        <taxon>Pseudomonadota</taxon>
        <taxon>Alphaproteobacteria</taxon>
        <taxon>Hyphomicrobiales</taxon>
        <taxon>Nitrobacteraceae</taxon>
        <taxon>Rhodoplanes</taxon>
    </lineage>
</organism>
<protein>
    <submittedName>
        <fullName evidence="3">Uncharacterized protein</fullName>
    </submittedName>
</protein>
<dbReference type="RefSeq" id="WP_378478861.1">
    <property type="nucleotide sequence ID" value="NZ_JBHUIW010000019.1"/>
</dbReference>
<reference evidence="4" key="1">
    <citation type="journal article" date="2019" name="Int. J. Syst. Evol. Microbiol.">
        <title>The Global Catalogue of Microorganisms (GCM) 10K type strain sequencing project: providing services to taxonomists for standard genome sequencing and annotation.</title>
        <authorList>
            <consortium name="The Broad Institute Genomics Platform"/>
            <consortium name="The Broad Institute Genome Sequencing Center for Infectious Disease"/>
            <person name="Wu L."/>
            <person name="Ma J."/>
        </authorList>
    </citation>
    <scope>NUCLEOTIDE SEQUENCE [LARGE SCALE GENOMIC DNA]</scope>
    <source>
        <strain evidence="4">CGMCC 1.6774</strain>
    </source>
</reference>
<feature type="compositionally biased region" description="Low complexity" evidence="1">
    <location>
        <begin position="103"/>
        <end position="112"/>
    </location>
</feature>
<evidence type="ECO:0000313" key="4">
    <source>
        <dbReference type="Proteomes" id="UP001597314"/>
    </source>
</evidence>
<proteinExistence type="predicted"/>
<keyword evidence="2" id="KW-0812">Transmembrane</keyword>
<evidence type="ECO:0000256" key="1">
    <source>
        <dbReference type="SAM" id="MobiDB-lite"/>
    </source>
</evidence>
<dbReference type="Proteomes" id="UP001597314">
    <property type="component" value="Unassembled WGS sequence"/>
</dbReference>
<feature type="transmembrane region" description="Helical" evidence="2">
    <location>
        <begin position="190"/>
        <end position="211"/>
    </location>
</feature>
<feature type="region of interest" description="Disordered" evidence="1">
    <location>
        <begin position="129"/>
        <end position="156"/>
    </location>
</feature>
<name>A0ABW5ANB0_9BRAD</name>
<keyword evidence="4" id="KW-1185">Reference proteome</keyword>
<feature type="compositionally biased region" description="Basic and acidic residues" evidence="1">
    <location>
        <begin position="129"/>
        <end position="153"/>
    </location>
</feature>
<gene>
    <name evidence="3" type="ORF">ACFSOX_16265</name>
</gene>
<comment type="caution">
    <text evidence="3">The sequence shown here is derived from an EMBL/GenBank/DDBJ whole genome shotgun (WGS) entry which is preliminary data.</text>
</comment>
<evidence type="ECO:0000313" key="3">
    <source>
        <dbReference type="EMBL" id="MFD2183710.1"/>
    </source>
</evidence>
<feature type="transmembrane region" description="Helical" evidence="2">
    <location>
        <begin position="217"/>
        <end position="237"/>
    </location>
</feature>
<feature type="transmembrane region" description="Helical" evidence="2">
    <location>
        <begin position="56"/>
        <end position="76"/>
    </location>
</feature>
<sequence length="273" mass="29499">MVLSTVVAHLFDPVIIVIAILCGGFLRHPGMALYVALMFGAIYAVASLSYRPISLVSLAMTTVALLIWTGLVIWAAERRRRIQARENASVETEQSFAPPRPAPADAQANDAPLDAERSPALQAAHKMLKEADQANAADRETDKEGDAAPDLRSEAMPSSMPVHADLFDLRWQTAKKRASAYAPPPEHDPLVAGMTGLAVAVAVLTVFLAFAGLDGTAFASAIAWTSLICFLAPFLYFKHQARQHIRAFARELAALSLEQSSPSEASVGRLRRR</sequence>
<keyword evidence="2" id="KW-0472">Membrane</keyword>
<dbReference type="EMBL" id="JBHUIW010000019">
    <property type="protein sequence ID" value="MFD2183710.1"/>
    <property type="molecule type" value="Genomic_DNA"/>
</dbReference>
<accession>A0ABW5ANB0</accession>
<evidence type="ECO:0000256" key="2">
    <source>
        <dbReference type="SAM" id="Phobius"/>
    </source>
</evidence>